<dbReference type="EMBL" id="AM406670">
    <property type="protein sequence ID" value="CAL94311.1"/>
    <property type="molecule type" value="Genomic_DNA"/>
</dbReference>
<dbReference type="AlphaFoldDB" id="A1K656"/>
<dbReference type="InterPro" id="IPR005586">
    <property type="entry name" value="ABC_trans_aux"/>
</dbReference>
<keyword evidence="3" id="KW-1185">Reference proteome</keyword>
<evidence type="ECO:0000313" key="2">
    <source>
        <dbReference type="EMBL" id="CAL94311.1"/>
    </source>
</evidence>
<accession>A1K656</accession>
<dbReference type="HOGENOM" id="CLU_091341_1_0_4"/>
<dbReference type="eggNOG" id="COG3218">
    <property type="taxonomic scope" value="Bacteria"/>
</dbReference>
<dbReference type="KEGG" id="azo:azo1694"/>
<dbReference type="SUPFAM" id="SSF159594">
    <property type="entry name" value="XCC0632-like"/>
    <property type="match status" value="1"/>
</dbReference>
<dbReference type="SMR" id="A1K656"/>
<evidence type="ECO:0000259" key="1">
    <source>
        <dbReference type="Pfam" id="PF03886"/>
    </source>
</evidence>
<evidence type="ECO:0000313" key="3">
    <source>
        <dbReference type="Proteomes" id="UP000002588"/>
    </source>
</evidence>
<organism evidence="2 3">
    <name type="scientific">Azoarcus sp. (strain BH72)</name>
    <dbReference type="NCBI Taxonomy" id="418699"/>
    <lineage>
        <taxon>Bacteria</taxon>
        <taxon>Pseudomonadati</taxon>
        <taxon>Pseudomonadota</taxon>
        <taxon>Betaproteobacteria</taxon>
        <taxon>Rhodocyclales</taxon>
        <taxon>Zoogloeaceae</taxon>
        <taxon>Azoarcus</taxon>
    </lineage>
</organism>
<feature type="domain" description="ABC-type transport auxiliary lipoprotein component" evidence="1">
    <location>
        <begin position="51"/>
        <end position="193"/>
    </location>
</feature>
<dbReference type="PROSITE" id="PS51257">
    <property type="entry name" value="PROKAR_LIPOPROTEIN"/>
    <property type="match status" value="1"/>
</dbReference>
<dbReference type="Pfam" id="PF03886">
    <property type="entry name" value="ABC_trans_aux"/>
    <property type="match status" value="1"/>
</dbReference>
<reference evidence="2 3" key="1">
    <citation type="journal article" date="2006" name="Nat. Biotechnol.">
        <title>Complete genome of the mutualistic, N2-fixing grass endophyte Azoarcus sp. strain BH72.</title>
        <authorList>
            <person name="Krause A."/>
            <person name="Ramakumar A."/>
            <person name="Bartels D."/>
            <person name="Battistoni F."/>
            <person name="Bekel T."/>
            <person name="Boch J."/>
            <person name="Boehm M."/>
            <person name="Friedrich F."/>
            <person name="Hurek T."/>
            <person name="Krause L."/>
            <person name="Linke B."/>
            <person name="McHardy A.C."/>
            <person name="Sarkar A."/>
            <person name="Schneiker S."/>
            <person name="Syed A.A."/>
            <person name="Thauer R."/>
            <person name="Vorhoelter F.-J."/>
            <person name="Weidner S."/>
            <person name="Puehler A."/>
            <person name="Reinhold-Hurek B."/>
            <person name="Kaiser O."/>
            <person name="Goesmann A."/>
        </authorList>
    </citation>
    <scope>NUCLEOTIDE SEQUENCE [LARGE SCALE GENOMIC DNA]</scope>
    <source>
        <strain evidence="2 3">BH72</strain>
    </source>
</reference>
<dbReference type="STRING" id="62928.azo1694"/>
<dbReference type="Gene3D" id="3.40.50.10610">
    <property type="entry name" value="ABC-type transport auxiliary lipoprotein component"/>
    <property type="match status" value="1"/>
</dbReference>
<name>A1K656_AZOSB</name>
<gene>
    <name evidence="2" type="ordered locus">azo1694</name>
</gene>
<proteinExistence type="predicted"/>
<dbReference type="Proteomes" id="UP000002588">
    <property type="component" value="Chromosome"/>
</dbReference>
<sequence length="216" mass="22785">MGVEGRLMDGARRRRLIPGVLLAVALVTGCGSIGKPPRSVASFELGAIEARVLPPGAVPAAVEVRAPSWLESAQMQYRLAWVEPQQRRSFADSRWIAPPREMLAQALERGLKGAGTAGGSCRLRVELDEFVQDFDSASASTVTLGVRASRLPARGGAVLASRAFQISVPAPSADAAGGARAHRAATQQLVDDIGRWLGALDHDERQGLNTGGRCGQ</sequence>
<protein>
    <recommendedName>
        <fullName evidence="1">ABC-type transport auxiliary lipoprotein component domain-containing protein</fullName>
    </recommendedName>
</protein>